<comment type="caution">
    <text evidence="2">The sequence shown here is derived from an EMBL/GenBank/DDBJ whole genome shotgun (WGS) entry which is preliminary data.</text>
</comment>
<dbReference type="EMBL" id="JBBYHR010000011">
    <property type="protein sequence ID" value="MEL1246105.1"/>
    <property type="molecule type" value="Genomic_DNA"/>
</dbReference>
<keyword evidence="3" id="KW-1185">Reference proteome</keyword>
<dbReference type="Pfam" id="PF21836">
    <property type="entry name" value="DUF6895"/>
    <property type="match status" value="1"/>
</dbReference>
<accession>A0ABU9I109</accession>
<dbReference type="InterPro" id="IPR054190">
    <property type="entry name" value="DUF6895"/>
</dbReference>
<sequence>MNLLKKIINEVAENLPFFSIQKDIHMDQYKKFTELSVLAEYCNLGHGITRGGELEKINRFIFDELNTLSADTIFQNFYLPYHLVSPYLSIREQMKIDKYEKYIDIITDFGFFSPEALPHREMEWSFFKYKLGLQAEVVIPDSCILNKNIYLSHLDRELTYSITHALFYKLDFGFMEGKQNIRDVEGMRFMIENLIIKSYLENDIDILLELCINYFSLSGYTGLNPEIVLIAQDCLIKNDFIRFGWDEKGITQQVYHSFLVLGILCCLIEKLINVNDAFSLKLKGIYEKSIFYSEENEQLHQDPEFDIRAFREYKAWQVILDFEDKNIRLDNYLNYRNDEGTDPFLDSYLVKMLDIFLKRNQKDILWEREFGYLNIGQENKELLKQQYKQHILEALNTISGNKETAMLH</sequence>
<dbReference type="Proteomes" id="UP001464555">
    <property type="component" value="Unassembled WGS sequence"/>
</dbReference>
<evidence type="ECO:0000313" key="2">
    <source>
        <dbReference type="EMBL" id="MEL1246105.1"/>
    </source>
</evidence>
<feature type="domain" description="DUF6895" evidence="1">
    <location>
        <begin position="13"/>
        <end position="217"/>
    </location>
</feature>
<organism evidence="2 3">
    <name type="scientific">Flavobacterium arundinis</name>
    <dbReference type="NCBI Taxonomy" id="3139143"/>
    <lineage>
        <taxon>Bacteria</taxon>
        <taxon>Pseudomonadati</taxon>
        <taxon>Bacteroidota</taxon>
        <taxon>Flavobacteriia</taxon>
        <taxon>Flavobacteriales</taxon>
        <taxon>Flavobacteriaceae</taxon>
        <taxon>Flavobacterium</taxon>
    </lineage>
</organism>
<gene>
    <name evidence="2" type="ORF">AAEO56_17660</name>
</gene>
<dbReference type="RefSeq" id="WP_341698399.1">
    <property type="nucleotide sequence ID" value="NZ_JBBYHR010000011.1"/>
</dbReference>
<protein>
    <recommendedName>
        <fullName evidence="1">DUF6895 domain-containing protein</fullName>
    </recommendedName>
</protein>
<reference evidence="2 3" key="1">
    <citation type="submission" date="2024-04" db="EMBL/GenBank/DDBJ databases">
        <title>Flavobacterium sp. DGU11 16S ribosomal RNA gene Genome sequencing and assembly.</title>
        <authorList>
            <person name="Park S."/>
        </authorList>
    </citation>
    <scope>NUCLEOTIDE SEQUENCE [LARGE SCALE GENOMIC DNA]</scope>
    <source>
        <strain evidence="2 3">DGU11</strain>
    </source>
</reference>
<evidence type="ECO:0000259" key="1">
    <source>
        <dbReference type="Pfam" id="PF21836"/>
    </source>
</evidence>
<name>A0ABU9I109_9FLAO</name>
<proteinExistence type="predicted"/>
<evidence type="ECO:0000313" key="3">
    <source>
        <dbReference type="Proteomes" id="UP001464555"/>
    </source>
</evidence>